<evidence type="ECO:0000313" key="1">
    <source>
        <dbReference type="EMBL" id="SFM95607.1"/>
    </source>
</evidence>
<dbReference type="EMBL" id="FOUT01000004">
    <property type="protein sequence ID" value="SFM95607.1"/>
    <property type="molecule type" value="Genomic_DNA"/>
</dbReference>
<protein>
    <submittedName>
        <fullName evidence="1">RteC protein</fullName>
    </submittedName>
</protein>
<organism evidence="1 2">
    <name type="scientific">Flavobacterium succinicans</name>
    <dbReference type="NCBI Taxonomy" id="29536"/>
    <lineage>
        <taxon>Bacteria</taxon>
        <taxon>Pseudomonadati</taxon>
        <taxon>Bacteroidota</taxon>
        <taxon>Flavobacteriia</taxon>
        <taxon>Flavobacteriales</taxon>
        <taxon>Flavobacteriaceae</taxon>
        <taxon>Flavobacterium</taxon>
    </lineage>
</organism>
<keyword evidence="2" id="KW-1185">Reference proteome</keyword>
<dbReference type="Pfam" id="PF09357">
    <property type="entry name" value="RteC"/>
    <property type="match status" value="1"/>
</dbReference>
<dbReference type="InterPro" id="IPR018534">
    <property type="entry name" value="Tet_reg_excision_RteC"/>
</dbReference>
<name>A0A1I4V2Y7_9FLAO</name>
<dbReference type="eggNOG" id="ENOG502ZAA7">
    <property type="taxonomic scope" value="Bacteria"/>
</dbReference>
<accession>A0A1I4V2Y7</accession>
<dbReference type="Proteomes" id="UP000182961">
    <property type="component" value="Unassembled WGS sequence"/>
</dbReference>
<gene>
    <name evidence="1" type="ORF">SAMN05444143_104104</name>
</gene>
<sequence>MNVFINQIYEEFEQKDKKFTQHKKENIALAKEMIHWMGPKIEELNQFLKTYEFGTDEEEIHFFKYVKSKIMSRFMFCKEVLRMEVAKPPSKILQSKYYENELERNARYFKREYKIYEYYRANAIELDVFYFTRNAQKNILETECFQMNIDPRITTCYDFKLAKIMATEAIETFIENQITYLNTPTDKPESQFISKWHWSGSKTDLTELIYALHSKKIINNGNTDIMELATDLGKLLNIELNQTIYRNYTDIKSRKITKTKFLDSLSESLINKIVEEEYKQ</sequence>
<dbReference type="AlphaFoldDB" id="A0A1I4V2Y7"/>
<proteinExistence type="predicted"/>
<reference evidence="2" key="1">
    <citation type="submission" date="2016-10" db="EMBL/GenBank/DDBJ databases">
        <authorList>
            <person name="Varghese N."/>
            <person name="Submissions S."/>
        </authorList>
    </citation>
    <scope>NUCLEOTIDE SEQUENCE [LARGE SCALE GENOMIC DNA]</scope>
    <source>
        <strain evidence="2">DSM 4002</strain>
    </source>
</reference>
<dbReference type="RefSeq" id="WP_024979910.1">
    <property type="nucleotide sequence ID" value="NZ_CBCRUM010000003.1"/>
</dbReference>
<evidence type="ECO:0000313" key="2">
    <source>
        <dbReference type="Proteomes" id="UP000182961"/>
    </source>
</evidence>